<dbReference type="AlphaFoldDB" id="A0A366F290"/>
<sequence length="37" mass="3987">MSPKGSRHEAVKIALVDRWIRARPAGLVVAQQATSAD</sequence>
<evidence type="ECO:0000313" key="2">
    <source>
        <dbReference type="Proteomes" id="UP000253529"/>
    </source>
</evidence>
<comment type="caution">
    <text evidence="1">The sequence shown here is derived from an EMBL/GenBank/DDBJ whole genome shotgun (WGS) entry which is preliminary data.</text>
</comment>
<organism evidence="1 2">
    <name type="scientific">Roseiarcus fermentans</name>
    <dbReference type="NCBI Taxonomy" id="1473586"/>
    <lineage>
        <taxon>Bacteria</taxon>
        <taxon>Pseudomonadati</taxon>
        <taxon>Pseudomonadota</taxon>
        <taxon>Alphaproteobacteria</taxon>
        <taxon>Hyphomicrobiales</taxon>
        <taxon>Roseiarcaceae</taxon>
        <taxon>Roseiarcus</taxon>
    </lineage>
</organism>
<evidence type="ECO:0000313" key="1">
    <source>
        <dbReference type="EMBL" id="RBP08707.1"/>
    </source>
</evidence>
<proteinExistence type="predicted"/>
<protein>
    <submittedName>
        <fullName evidence="1">Uncharacterized protein</fullName>
    </submittedName>
</protein>
<name>A0A366F290_9HYPH</name>
<keyword evidence="2" id="KW-1185">Reference proteome</keyword>
<accession>A0A366F290</accession>
<reference evidence="1 2" key="1">
    <citation type="submission" date="2018-06" db="EMBL/GenBank/DDBJ databases">
        <title>Genomic Encyclopedia of Type Strains, Phase IV (KMG-IV): sequencing the most valuable type-strain genomes for metagenomic binning, comparative biology and taxonomic classification.</title>
        <authorList>
            <person name="Goeker M."/>
        </authorList>
    </citation>
    <scope>NUCLEOTIDE SEQUENCE [LARGE SCALE GENOMIC DNA]</scope>
    <source>
        <strain evidence="1 2">DSM 24875</strain>
    </source>
</reference>
<dbReference type="EMBL" id="QNRK01000024">
    <property type="protein sequence ID" value="RBP08707.1"/>
    <property type="molecule type" value="Genomic_DNA"/>
</dbReference>
<dbReference type="Proteomes" id="UP000253529">
    <property type="component" value="Unassembled WGS sequence"/>
</dbReference>
<gene>
    <name evidence="1" type="ORF">DFR50_12494</name>
</gene>